<keyword evidence="2" id="KW-1003">Cell membrane</keyword>
<dbReference type="Proteomes" id="UP000005359">
    <property type="component" value="Unassembled WGS sequence"/>
</dbReference>
<dbReference type="PANTHER" id="PTHR30572">
    <property type="entry name" value="MEMBRANE COMPONENT OF TRANSPORTER-RELATED"/>
    <property type="match status" value="1"/>
</dbReference>
<evidence type="ECO:0000256" key="2">
    <source>
        <dbReference type="ARBA" id="ARBA00022475"/>
    </source>
</evidence>
<feature type="transmembrane region" description="Helical" evidence="8">
    <location>
        <begin position="893"/>
        <end position="912"/>
    </location>
</feature>
<feature type="domain" description="ABC3 transporter permease C-terminal" evidence="9">
    <location>
        <begin position="278"/>
        <end position="399"/>
    </location>
</feature>
<keyword evidence="5 8" id="KW-0472">Membrane</keyword>
<feature type="domain" description="ABC3 transporter permease C-terminal" evidence="9">
    <location>
        <begin position="807"/>
        <end position="911"/>
    </location>
</feature>
<reference evidence="10 11" key="1">
    <citation type="submission" date="2007-10" db="EMBL/GenBank/DDBJ databases">
        <title>Draft genome sequence of Dorea formicigenerans(ATCC 27755).</title>
        <authorList>
            <person name="Sudarsanam P."/>
            <person name="Ley R."/>
            <person name="Guruge J."/>
            <person name="Turnbaugh P.J."/>
            <person name="Mahowald M."/>
            <person name="Liep D."/>
            <person name="Gordon J."/>
        </authorList>
    </citation>
    <scope>NUCLEOTIDE SEQUENCE [LARGE SCALE GENOMIC DNA]</scope>
    <source>
        <strain evidence="10 11">ATCC 27755</strain>
    </source>
</reference>
<keyword evidence="3 8" id="KW-0812">Transmembrane</keyword>
<evidence type="ECO:0000256" key="8">
    <source>
        <dbReference type="SAM" id="Phobius"/>
    </source>
</evidence>
<feature type="transmembrane region" description="Helical" evidence="8">
    <location>
        <begin position="448"/>
        <end position="468"/>
    </location>
</feature>
<evidence type="ECO:0000256" key="3">
    <source>
        <dbReference type="ARBA" id="ARBA00022692"/>
    </source>
</evidence>
<reference evidence="10 11" key="2">
    <citation type="submission" date="2007-10" db="EMBL/GenBank/DDBJ databases">
        <authorList>
            <person name="Fulton L."/>
            <person name="Clifton S."/>
            <person name="Fulton B."/>
            <person name="Xu J."/>
            <person name="Minx P."/>
            <person name="Pepin K.H."/>
            <person name="Johnson M."/>
            <person name="Thiruvilangam P."/>
            <person name="Bhonagiri V."/>
            <person name="Nash W.E."/>
            <person name="Wang C."/>
            <person name="Mardis E.R."/>
            <person name="Wilson R.K."/>
        </authorList>
    </citation>
    <scope>NUCLEOTIDE SEQUENCE [LARGE SCALE GENOMIC DNA]</scope>
    <source>
        <strain evidence="10 11">ATCC 27755</strain>
    </source>
</reference>
<dbReference type="STRING" id="411461.DORFOR_02421"/>
<evidence type="ECO:0000313" key="10">
    <source>
        <dbReference type="EMBL" id="EDR45820.1"/>
    </source>
</evidence>
<comment type="subcellular location">
    <subcellularLocation>
        <location evidence="1">Cell membrane</location>
        <topology evidence="1">Multi-pass membrane protein</topology>
    </subcellularLocation>
</comment>
<comment type="similarity">
    <text evidence="6">Belongs to the ABC-4 integral membrane protein family.</text>
</comment>
<evidence type="ECO:0000256" key="6">
    <source>
        <dbReference type="ARBA" id="ARBA00038076"/>
    </source>
</evidence>
<protein>
    <submittedName>
        <fullName evidence="10">Efflux ABC transporter, permease protein</fullName>
    </submittedName>
</protein>
<feature type="region of interest" description="Disordered" evidence="7">
    <location>
        <begin position="664"/>
        <end position="688"/>
    </location>
</feature>
<name>B0G816_9FIRM</name>
<dbReference type="PANTHER" id="PTHR30572:SF4">
    <property type="entry name" value="ABC TRANSPORTER PERMEASE YTRF"/>
    <property type="match status" value="1"/>
</dbReference>
<organism evidence="10 11">
    <name type="scientific">Dorea formicigenerans ATCC 27755</name>
    <dbReference type="NCBI Taxonomy" id="411461"/>
    <lineage>
        <taxon>Bacteria</taxon>
        <taxon>Bacillati</taxon>
        <taxon>Bacillota</taxon>
        <taxon>Clostridia</taxon>
        <taxon>Lachnospirales</taxon>
        <taxon>Lachnospiraceae</taxon>
        <taxon>Dorea</taxon>
    </lineage>
</organism>
<dbReference type="eggNOG" id="COG0577">
    <property type="taxonomic scope" value="Bacteria"/>
</dbReference>
<evidence type="ECO:0000259" key="9">
    <source>
        <dbReference type="Pfam" id="PF02687"/>
    </source>
</evidence>
<evidence type="ECO:0000256" key="4">
    <source>
        <dbReference type="ARBA" id="ARBA00022989"/>
    </source>
</evidence>
<gene>
    <name evidence="10" type="ORF">DORFOR_02421</name>
</gene>
<feature type="transmembrane region" description="Helical" evidence="8">
    <location>
        <begin position="329"/>
        <end position="349"/>
    </location>
</feature>
<dbReference type="GO" id="GO:0005886">
    <property type="term" value="C:plasma membrane"/>
    <property type="evidence" value="ECO:0007669"/>
    <property type="project" value="UniProtKB-SubCell"/>
</dbReference>
<evidence type="ECO:0000313" key="11">
    <source>
        <dbReference type="Proteomes" id="UP000005359"/>
    </source>
</evidence>
<accession>B0G816</accession>
<dbReference type="InterPro" id="IPR050250">
    <property type="entry name" value="Macrolide_Exporter_MacB"/>
</dbReference>
<evidence type="ECO:0000256" key="7">
    <source>
        <dbReference type="SAM" id="MobiDB-lite"/>
    </source>
</evidence>
<feature type="transmembrane region" description="Helical" evidence="8">
    <location>
        <begin position="271"/>
        <end position="290"/>
    </location>
</feature>
<comment type="caution">
    <text evidence="10">The sequence shown here is derived from an EMBL/GenBank/DDBJ whole genome shotgun (WGS) entry which is preliminary data.</text>
</comment>
<keyword evidence="4 8" id="KW-1133">Transmembrane helix</keyword>
<evidence type="ECO:0000256" key="5">
    <source>
        <dbReference type="ARBA" id="ARBA00023136"/>
    </source>
</evidence>
<dbReference type="EMBL" id="AAXA02000015">
    <property type="protein sequence ID" value="EDR45820.1"/>
    <property type="molecule type" value="Genomic_DNA"/>
</dbReference>
<dbReference type="AlphaFoldDB" id="B0G816"/>
<sequence length="956" mass="109091">MLGGITMFHKNIPNNNKDIIRFLAKNFAGTKKVRNTILFCSVVIGIVAITMVFGISFGKIQAEEIKLIRENGAASSGRIEDGTEEQYAKLKQLDYIKQVGKSIFVGEATDISKNNEKTICNVVWADSESWNNFLRPAYTNVIGNYPQKKEEILLSERALKKLGISEPEQGMEINLDVYKGVFEHSKEKFELCGWYTDSGNELAIGYISHDKIKELKLEKGPYTLLFSQSDHLNRSKTEEKLYQTLPMKSADQKIYVSDTAQYTAVSKFAGGYEMVILGTIGILCGIYFLVRNVLWISMSEDVQNLGLLHTIGATERQITKIYRKQMRLLMLKGSVLGSLISAVILVLIIPELLGFHFYQEMGGNTILSFFRPWILLISVLFVNGILWIASEGVIRKITTLSCVESATYDGNKLNRKIKHPVEMVLKRSEIGEMFYIAWGNITRHKARFIITSISIFLGVLSFILMNVLTNGCDYKHLLEKRPDFLLAGEFSEFGKSQGCGEEYKTREIDVDPLLTQGDGVELLYDNDYDEFSPISQELEKKLHKIDGIDWENSNLIEGAYVTTVMSKKGIRPYDEGLSDLTNDNMVEGFSWDTVQILNENQILSLKKYVQDNQLNIDLKSLEEGNGVLIIHDHMLTPEQQKLADEAIGEPVYFKTLLSREDAIRRKEQSNSENKEKQQEDEFPQKESETFPLCGYLDRQSDDFPEIHQSWHGREGSLYYFISEKGFQKIPTEKKILAMELTADPEKEPYVKTQISELISEENKKRSEMTEVSMDEGTGEAGVFVICKSDLMQQKETYMRGNRILLGAISIILFIAGLTNYCNVVFTGMYARRKEFDIMKSIGMTDKQMKLMLFGEGSYYFMCVMGLLFTAGVVVLVGVKIYMENKLSYFTFHWPIQIAVCVMLSFAAVNIYGNSRLLFRLQIYRYDKDNGGDDYGNKKYYFETSHRKRNVTRRAGR</sequence>
<dbReference type="PaxDb" id="411461-DORFOR_02421"/>
<feature type="transmembrane region" description="Helical" evidence="8">
    <location>
        <begin position="37"/>
        <end position="57"/>
    </location>
</feature>
<dbReference type="InterPro" id="IPR003838">
    <property type="entry name" value="ABC3_permease_C"/>
</dbReference>
<evidence type="ECO:0000256" key="1">
    <source>
        <dbReference type="ARBA" id="ARBA00004651"/>
    </source>
</evidence>
<feature type="transmembrane region" description="Helical" evidence="8">
    <location>
        <begin position="803"/>
        <end position="830"/>
    </location>
</feature>
<feature type="transmembrane region" description="Helical" evidence="8">
    <location>
        <begin position="369"/>
        <end position="389"/>
    </location>
</feature>
<proteinExistence type="inferred from homology"/>
<dbReference type="GO" id="GO:0022857">
    <property type="term" value="F:transmembrane transporter activity"/>
    <property type="evidence" value="ECO:0007669"/>
    <property type="project" value="TreeGrafter"/>
</dbReference>
<feature type="transmembrane region" description="Helical" evidence="8">
    <location>
        <begin position="858"/>
        <end position="881"/>
    </location>
</feature>
<dbReference type="Pfam" id="PF02687">
    <property type="entry name" value="FtsX"/>
    <property type="match status" value="2"/>
</dbReference>